<proteinExistence type="predicted"/>
<evidence type="ECO:0000259" key="3">
    <source>
        <dbReference type="Pfam" id="PF12146"/>
    </source>
</evidence>
<evidence type="ECO:0000256" key="1">
    <source>
        <dbReference type="SAM" id="MobiDB-lite"/>
    </source>
</evidence>
<comment type="caution">
    <text evidence="4">The sequence shown here is derived from an EMBL/GenBank/DDBJ whole genome shotgun (WGS) entry which is preliminary data.</text>
</comment>
<name>A0A8J7PEB2_9BACT</name>
<evidence type="ECO:0000313" key="4">
    <source>
        <dbReference type="EMBL" id="MBN8661751.1"/>
    </source>
</evidence>
<dbReference type="PANTHER" id="PTHR11614">
    <property type="entry name" value="PHOSPHOLIPASE-RELATED"/>
    <property type="match status" value="1"/>
</dbReference>
<organism evidence="4 5">
    <name type="scientific">Candidatus Obscuribacter phosphatis</name>
    <dbReference type="NCBI Taxonomy" id="1906157"/>
    <lineage>
        <taxon>Bacteria</taxon>
        <taxon>Bacillati</taxon>
        <taxon>Candidatus Melainabacteria</taxon>
        <taxon>Candidatus Obscuribacterales</taxon>
        <taxon>Candidatus Obscuribacteraceae</taxon>
        <taxon>Candidatus Obscuribacter</taxon>
    </lineage>
</organism>
<accession>A0A8J7PEB2</accession>
<keyword evidence="2" id="KW-0732">Signal</keyword>
<dbReference type="Gene3D" id="3.40.50.1820">
    <property type="entry name" value="alpha/beta hydrolase"/>
    <property type="match status" value="1"/>
</dbReference>
<dbReference type="SUPFAM" id="SSF53474">
    <property type="entry name" value="alpha/beta-Hydrolases"/>
    <property type="match status" value="1"/>
</dbReference>
<dbReference type="InterPro" id="IPR022742">
    <property type="entry name" value="Hydrolase_4"/>
</dbReference>
<keyword evidence="4" id="KW-0378">Hydrolase</keyword>
<dbReference type="InterPro" id="IPR051044">
    <property type="entry name" value="MAG_DAG_Lipase"/>
</dbReference>
<dbReference type="GO" id="GO:0016787">
    <property type="term" value="F:hydrolase activity"/>
    <property type="evidence" value="ECO:0007669"/>
    <property type="project" value="UniProtKB-KW"/>
</dbReference>
<feature type="chain" id="PRO_5035261856" evidence="2">
    <location>
        <begin position="30"/>
        <end position="435"/>
    </location>
</feature>
<feature type="region of interest" description="Disordered" evidence="1">
    <location>
        <begin position="30"/>
        <end position="112"/>
    </location>
</feature>
<dbReference type="EMBL" id="JAFLCK010000024">
    <property type="protein sequence ID" value="MBN8661751.1"/>
    <property type="molecule type" value="Genomic_DNA"/>
</dbReference>
<protein>
    <submittedName>
        <fullName evidence="4">Alpha/beta fold hydrolase</fullName>
    </submittedName>
</protein>
<evidence type="ECO:0000256" key="2">
    <source>
        <dbReference type="SAM" id="SignalP"/>
    </source>
</evidence>
<sequence>MKISQRLRSEALALAIFGLSSAGFCQALAATPEQDQEPASAQTNQATEAPESQAQTKGATATPSNQATELQSNQATEAQSNQATAAPSNQIRQAEPLARPAPPTPLDWSKYSKDPKERYSVVIDGELTEKIGIPTYEFLPKGFDRTPQRLILFVHGLTLHGGRYNITGKVFAAYNHYAVSYDMRGFGKCYYDPDNRFNSGEDQKKKVNYEKSFQDLVKLAQAMRAKYPGIPLVIIGESLGATPCLHLAAEHPELVDGIVISAPAVKVNPRMFLSPGSLAAGLQGIIINPKFNVNLNFFMKQLVSSDKRVVDDMLNDPLMRHSLTIAELLETQEYVGKNRKFAAKMREDLPILILQGRKDKCVISRDVTELANSIKSDDQTLRWFSSMSHLLLETKFFKAEVIDSISDWFTNRTASQLEELKALRQEMKELGAEEL</sequence>
<feature type="signal peptide" evidence="2">
    <location>
        <begin position="1"/>
        <end position="29"/>
    </location>
</feature>
<dbReference type="InterPro" id="IPR029058">
    <property type="entry name" value="AB_hydrolase_fold"/>
</dbReference>
<evidence type="ECO:0000313" key="5">
    <source>
        <dbReference type="Proteomes" id="UP000664277"/>
    </source>
</evidence>
<reference evidence="4" key="1">
    <citation type="submission" date="2021-02" db="EMBL/GenBank/DDBJ databases">
        <title>Genome-Resolved Metagenomics of a Microbial Community Performing Photosynthetic Biological Nutrient Removal.</title>
        <authorList>
            <person name="Mcdaniel E.A."/>
        </authorList>
    </citation>
    <scope>NUCLEOTIDE SEQUENCE</scope>
    <source>
        <strain evidence="4">UWPOB_OBS1</strain>
    </source>
</reference>
<gene>
    <name evidence="4" type="ORF">J0M35_15400</name>
</gene>
<dbReference type="Pfam" id="PF12146">
    <property type="entry name" value="Hydrolase_4"/>
    <property type="match status" value="1"/>
</dbReference>
<feature type="domain" description="Serine aminopeptidase S33" evidence="3">
    <location>
        <begin position="147"/>
        <end position="392"/>
    </location>
</feature>
<feature type="compositionally biased region" description="Polar residues" evidence="1">
    <location>
        <begin position="37"/>
        <end position="92"/>
    </location>
</feature>
<dbReference type="AlphaFoldDB" id="A0A8J7PEB2"/>
<dbReference type="Proteomes" id="UP000664277">
    <property type="component" value="Unassembled WGS sequence"/>
</dbReference>